<dbReference type="HAMAP" id="MF_00117">
    <property type="entry name" value="HslO"/>
    <property type="match status" value="1"/>
</dbReference>
<evidence type="ECO:0000256" key="2">
    <source>
        <dbReference type="ARBA" id="ARBA00022833"/>
    </source>
</evidence>
<dbReference type="EMBL" id="FNPV01000002">
    <property type="protein sequence ID" value="SDY43201.1"/>
    <property type="molecule type" value="Genomic_DNA"/>
</dbReference>
<dbReference type="AlphaFoldDB" id="A0A1H3JTJ1"/>
<keyword evidence="8" id="KW-1185">Reference proteome</keyword>
<dbReference type="CDD" id="cd00498">
    <property type="entry name" value="Hsp33"/>
    <property type="match status" value="1"/>
</dbReference>
<dbReference type="PANTHER" id="PTHR30111:SF1">
    <property type="entry name" value="33 KDA CHAPERONIN"/>
    <property type="match status" value="1"/>
</dbReference>
<gene>
    <name evidence="6" type="primary">hslO</name>
    <name evidence="7" type="ORF">SAMN05192546_102105</name>
</gene>
<dbReference type="GO" id="GO:0005737">
    <property type="term" value="C:cytoplasm"/>
    <property type="evidence" value="ECO:0007669"/>
    <property type="project" value="UniProtKB-SubCell"/>
</dbReference>
<evidence type="ECO:0000313" key="7">
    <source>
        <dbReference type="EMBL" id="SDY43201.1"/>
    </source>
</evidence>
<proteinExistence type="inferred from homology"/>
<evidence type="ECO:0000256" key="6">
    <source>
        <dbReference type="HAMAP-Rule" id="MF_00117"/>
    </source>
</evidence>
<dbReference type="InterPro" id="IPR016153">
    <property type="entry name" value="Heat_shock_Hsp33_N"/>
</dbReference>
<comment type="function">
    <text evidence="6">Redox regulated molecular chaperone. Protects both thermally unfolding and oxidatively damaged proteins from irreversible aggregation. Plays an important role in the bacterial defense system toward oxidative stress.</text>
</comment>
<name>A0A1H3JTJ1_9FIRM</name>
<sequence>MDKLIRVTAGEGQIRGFFVQNAEMLEQARTIHQLSPVAAAALGRSMAASAMMAQMLKGKGQKITLRINGGGPLGTILCVANIEGHVKGLVDHPQVETENLTPEKLNVGAAVGKEGEITIIKDLSMKAPYIGKYPLTNGEIAEDLTAYFLHSEQQPSSVGLSVKIDVDYTIITSGGFMIQVLPEISEEQLRLLEARLMGLPPLSQLYENLKTPEAVMEVVLEGLEPKIVEEKEVVFNCDCSRERMEEALISLGHKELKVMIEEDGEAEITCHFCNKAYQFNESQLRKLIEEL</sequence>
<evidence type="ECO:0000256" key="5">
    <source>
        <dbReference type="ARBA" id="ARBA00023284"/>
    </source>
</evidence>
<dbReference type="InterPro" id="IPR016154">
    <property type="entry name" value="Heat_shock_Hsp33_C"/>
</dbReference>
<keyword evidence="5 6" id="KW-0676">Redox-active center</keyword>
<reference evidence="7 8" key="1">
    <citation type="submission" date="2016-10" db="EMBL/GenBank/DDBJ databases">
        <authorList>
            <person name="de Groot N.N."/>
        </authorList>
    </citation>
    <scope>NUCLEOTIDE SEQUENCE [LARGE SCALE GENOMIC DNA]</scope>
    <source>
        <strain evidence="7 8">APO</strain>
    </source>
</reference>
<comment type="subcellular location">
    <subcellularLocation>
        <location evidence="6">Cytoplasm</location>
    </subcellularLocation>
</comment>
<keyword evidence="1 6" id="KW-0963">Cytoplasm</keyword>
<dbReference type="NCBIfam" id="NF001033">
    <property type="entry name" value="PRK00114.1"/>
    <property type="match status" value="1"/>
</dbReference>
<keyword evidence="4 6" id="KW-0143">Chaperone</keyword>
<dbReference type="RefSeq" id="WP_242870010.1">
    <property type="nucleotide sequence ID" value="NZ_FNPV01000002.1"/>
</dbReference>
<accession>A0A1H3JTJ1</accession>
<dbReference type="GO" id="GO:0042026">
    <property type="term" value="P:protein refolding"/>
    <property type="evidence" value="ECO:0007669"/>
    <property type="project" value="TreeGrafter"/>
</dbReference>
<dbReference type="PIRSF" id="PIRSF005261">
    <property type="entry name" value="Heat_shock_Hsp33"/>
    <property type="match status" value="1"/>
</dbReference>
<dbReference type="Gene3D" id="3.55.30.10">
    <property type="entry name" value="Hsp33 domain"/>
    <property type="match status" value="1"/>
</dbReference>
<dbReference type="GO" id="GO:0044183">
    <property type="term" value="F:protein folding chaperone"/>
    <property type="evidence" value="ECO:0007669"/>
    <property type="project" value="TreeGrafter"/>
</dbReference>
<evidence type="ECO:0000313" key="8">
    <source>
        <dbReference type="Proteomes" id="UP000199230"/>
    </source>
</evidence>
<dbReference type="Gene3D" id="3.90.1280.10">
    <property type="entry name" value="HSP33 redox switch-like"/>
    <property type="match status" value="1"/>
</dbReference>
<dbReference type="SUPFAM" id="SSF118352">
    <property type="entry name" value="HSP33 redox switch-like"/>
    <property type="match status" value="1"/>
</dbReference>
<dbReference type="STRING" id="159292.SAMN05192546_102105"/>
<dbReference type="Proteomes" id="UP000199230">
    <property type="component" value="Unassembled WGS sequence"/>
</dbReference>
<feature type="disulfide bond" description="Redox-active" evidence="6">
    <location>
        <begin position="237"/>
        <end position="239"/>
    </location>
</feature>
<evidence type="ECO:0000256" key="1">
    <source>
        <dbReference type="ARBA" id="ARBA00022490"/>
    </source>
</evidence>
<dbReference type="SUPFAM" id="SSF64397">
    <property type="entry name" value="Hsp33 domain"/>
    <property type="match status" value="1"/>
</dbReference>
<dbReference type="InterPro" id="IPR000397">
    <property type="entry name" value="Heat_shock_Hsp33"/>
</dbReference>
<keyword evidence="3 6" id="KW-1015">Disulfide bond</keyword>
<dbReference type="GO" id="GO:0051082">
    <property type="term" value="F:unfolded protein binding"/>
    <property type="evidence" value="ECO:0007669"/>
    <property type="project" value="UniProtKB-UniRule"/>
</dbReference>
<dbReference type="Pfam" id="PF01430">
    <property type="entry name" value="HSP33"/>
    <property type="match status" value="1"/>
</dbReference>
<keyword evidence="2 6" id="KW-0862">Zinc</keyword>
<comment type="PTM">
    <text evidence="6">Under oxidizing conditions two disulfide bonds are formed involving the reactive cysteines. Under reducing conditions zinc is bound to the reactive cysteines and the protein is inactive.</text>
</comment>
<organism evidence="7 8">
    <name type="scientific">Tindallia californiensis</name>
    <dbReference type="NCBI Taxonomy" id="159292"/>
    <lineage>
        <taxon>Bacteria</taxon>
        <taxon>Bacillati</taxon>
        <taxon>Bacillota</taxon>
        <taxon>Clostridia</taxon>
        <taxon>Peptostreptococcales</taxon>
        <taxon>Tindalliaceae</taxon>
        <taxon>Tindallia</taxon>
    </lineage>
</organism>
<dbReference type="PANTHER" id="PTHR30111">
    <property type="entry name" value="33 KDA CHAPERONIN"/>
    <property type="match status" value="1"/>
</dbReference>
<feature type="disulfide bond" description="Redox-active" evidence="6">
    <location>
        <begin position="270"/>
        <end position="273"/>
    </location>
</feature>
<evidence type="ECO:0000256" key="4">
    <source>
        <dbReference type="ARBA" id="ARBA00023186"/>
    </source>
</evidence>
<evidence type="ECO:0000256" key="3">
    <source>
        <dbReference type="ARBA" id="ARBA00023157"/>
    </source>
</evidence>
<protein>
    <recommendedName>
        <fullName evidence="6">33 kDa chaperonin</fullName>
    </recommendedName>
    <alternativeName>
        <fullName evidence="6">Heat shock protein 33 homolog</fullName>
        <shortName evidence="6">HSP33</shortName>
    </alternativeName>
</protein>
<comment type="similarity">
    <text evidence="6">Belongs to the HSP33 family.</text>
</comment>